<dbReference type="RefSeq" id="WP_386195207.1">
    <property type="nucleotide sequence ID" value="NZ_JBHSBC010000042.1"/>
</dbReference>
<evidence type="ECO:0000313" key="2">
    <source>
        <dbReference type="EMBL" id="MFC3985176.1"/>
    </source>
</evidence>
<protein>
    <submittedName>
        <fullName evidence="2">Uncharacterized protein</fullName>
    </submittedName>
</protein>
<name>A0ABV8FB91_9ACTN</name>
<keyword evidence="1" id="KW-1133">Transmembrane helix</keyword>
<evidence type="ECO:0000256" key="1">
    <source>
        <dbReference type="SAM" id="Phobius"/>
    </source>
</evidence>
<dbReference type="Proteomes" id="UP001595698">
    <property type="component" value="Unassembled WGS sequence"/>
</dbReference>
<organism evidence="2 3">
    <name type="scientific">Streptosporangium jomthongense</name>
    <dbReference type="NCBI Taxonomy" id="1193683"/>
    <lineage>
        <taxon>Bacteria</taxon>
        <taxon>Bacillati</taxon>
        <taxon>Actinomycetota</taxon>
        <taxon>Actinomycetes</taxon>
        <taxon>Streptosporangiales</taxon>
        <taxon>Streptosporangiaceae</taxon>
        <taxon>Streptosporangium</taxon>
    </lineage>
</organism>
<sequence>MRRRAAVGVAARWLPPLVSVLILDVVLVVPVVVLTRVHRQVVEALDAGGGDRRRG</sequence>
<dbReference type="EMBL" id="JBHSBC010000042">
    <property type="protein sequence ID" value="MFC3985176.1"/>
    <property type="molecule type" value="Genomic_DNA"/>
</dbReference>
<accession>A0ABV8FB91</accession>
<comment type="caution">
    <text evidence="2">The sequence shown here is derived from an EMBL/GenBank/DDBJ whole genome shotgun (WGS) entry which is preliminary data.</text>
</comment>
<keyword evidence="1" id="KW-0812">Transmembrane</keyword>
<evidence type="ECO:0000313" key="3">
    <source>
        <dbReference type="Proteomes" id="UP001595698"/>
    </source>
</evidence>
<gene>
    <name evidence="2" type="ORF">ACFOYY_33960</name>
</gene>
<keyword evidence="3" id="KW-1185">Reference proteome</keyword>
<proteinExistence type="predicted"/>
<feature type="transmembrane region" description="Helical" evidence="1">
    <location>
        <begin position="13"/>
        <end position="34"/>
    </location>
</feature>
<keyword evidence="1" id="KW-0472">Membrane</keyword>
<reference evidence="3" key="1">
    <citation type="journal article" date="2019" name="Int. J. Syst. Evol. Microbiol.">
        <title>The Global Catalogue of Microorganisms (GCM) 10K type strain sequencing project: providing services to taxonomists for standard genome sequencing and annotation.</title>
        <authorList>
            <consortium name="The Broad Institute Genomics Platform"/>
            <consortium name="The Broad Institute Genome Sequencing Center for Infectious Disease"/>
            <person name="Wu L."/>
            <person name="Ma J."/>
        </authorList>
    </citation>
    <scope>NUCLEOTIDE SEQUENCE [LARGE SCALE GENOMIC DNA]</scope>
    <source>
        <strain evidence="3">TBRC 7912</strain>
    </source>
</reference>